<reference evidence="1 2" key="1">
    <citation type="submission" date="2022-09" db="EMBL/GenBank/DDBJ databases">
        <authorList>
            <person name="Palmer J.M."/>
        </authorList>
    </citation>
    <scope>NUCLEOTIDE SEQUENCE [LARGE SCALE GENOMIC DNA]</scope>
    <source>
        <strain evidence="1 2">DSM 7382</strain>
    </source>
</reference>
<evidence type="ECO:0000313" key="1">
    <source>
        <dbReference type="EMBL" id="KAK7688718.1"/>
    </source>
</evidence>
<name>A0AAW0G4X0_9APHY</name>
<accession>A0AAW0G4X0</accession>
<dbReference type="Proteomes" id="UP001385951">
    <property type="component" value="Unassembled WGS sequence"/>
</dbReference>
<protein>
    <submittedName>
        <fullName evidence="1">Uncharacterized protein</fullName>
    </submittedName>
</protein>
<sequence length="171" mass="19354">MFKDDAKRPIEQCMSAWVVSDKALWSGNKNSLNLIQLDDASIHCQTGRPWVAILLDLGTSSSMVTSTWHPAKMDMKAGHAFPGCLRIHTRGLTGQTFPFFKNSDSLEAHMRSILHVKQMSSVAYTRAGIVNRSHQYGATTRDENMNWERWSDLELELEPEQEAEGMDLDLE</sequence>
<gene>
    <name evidence="1" type="ORF">QCA50_008256</name>
</gene>
<keyword evidence="2" id="KW-1185">Reference proteome</keyword>
<organism evidence="1 2">
    <name type="scientific">Cerrena zonata</name>
    <dbReference type="NCBI Taxonomy" id="2478898"/>
    <lineage>
        <taxon>Eukaryota</taxon>
        <taxon>Fungi</taxon>
        <taxon>Dikarya</taxon>
        <taxon>Basidiomycota</taxon>
        <taxon>Agaricomycotina</taxon>
        <taxon>Agaricomycetes</taxon>
        <taxon>Polyporales</taxon>
        <taxon>Cerrenaceae</taxon>
        <taxon>Cerrena</taxon>
    </lineage>
</organism>
<dbReference type="EMBL" id="JASBNA010000010">
    <property type="protein sequence ID" value="KAK7688718.1"/>
    <property type="molecule type" value="Genomic_DNA"/>
</dbReference>
<proteinExistence type="predicted"/>
<dbReference type="AlphaFoldDB" id="A0AAW0G4X0"/>
<comment type="caution">
    <text evidence="1">The sequence shown here is derived from an EMBL/GenBank/DDBJ whole genome shotgun (WGS) entry which is preliminary data.</text>
</comment>
<evidence type="ECO:0000313" key="2">
    <source>
        <dbReference type="Proteomes" id="UP001385951"/>
    </source>
</evidence>